<reference evidence="1" key="1">
    <citation type="submission" date="2022-11" db="EMBL/GenBank/DDBJ databases">
        <title>Centuries of genome instability and evolution in soft-shell clam transmissible cancer (bioRxiv).</title>
        <authorList>
            <person name="Hart S.F.M."/>
            <person name="Yonemitsu M.A."/>
            <person name="Giersch R.M."/>
            <person name="Beal B.F."/>
            <person name="Arriagada G."/>
            <person name="Davis B.W."/>
            <person name="Ostrander E.A."/>
            <person name="Goff S.P."/>
            <person name="Metzger M.J."/>
        </authorList>
    </citation>
    <scope>NUCLEOTIDE SEQUENCE</scope>
    <source>
        <strain evidence="1">MELC-2E11</strain>
        <tissue evidence="1">Siphon/mantle</tissue>
    </source>
</reference>
<dbReference type="EMBL" id="CP111016">
    <property type="protein sequence ID" value="WAR06192.1"/>
    <property type="molecule type" value="Genomic_DNA"/>
</dbReference>
<evidence type="ECO:0000313" key="1">
    <source>
        <dbReference type="EMBL" id="WAR06192.1"/>
    </source>
</evidence>
<protein>
    <submittedName>
        <fullName evidence="1">Uncharacterized protein</fullName>
    </submittedName>
</protein>
<name>A0ABY7EBM5_MYAAR</name>
<organism evidence="1 2">
    <name type="scientific">Mya arenaria</name>
    <name type="common">Soft-shell clam</name>
    <dbReference type="NCBI Taxonomy" id="6604"/>
    <lineage>
        <taxon>Eukaryota</taxon>
        <taxon>Metazoa</taxon>
        <taxon>Spiralia</taxon>
        <taxon>Lophotrochozoa</taxon>
        <taxon>Mollusca</taxon>
        <taxon>Bivalvia</taxon>
        <taxon>Autobranchia</taxon>
        <taxon>Heteroconchia</taxon>
        <taxon>Euheterodonta</taxon>
        <taxon>Imparidentia</taxon>
        <taxon>Neoheterodontei</taxon>
        <taxon>Myida</taxon>
        <taxon>Myoidea</taxon>
        <taxon>Myidae</taxon>
        <taxon>Mya</taxon>
    </lineage>
</organism>
<sequence>MALAVQPPPPADPVLAAAYEGDVEKQVCYILKPCRFRTLDCTTCE</sequence>
<gene>
    <name evidence="1" type="ORF">MAR_021561</name>
</gene>
<keyword evidence="2" id="KW-1185">Reference proteome</keyword>
<dbReference type="Proteomes" id="UP001164746">
    <property type="component" value="Chromosome 5"/>
</dbReference>
<evidence type="ECO:0000313" key="2">
    <source>
        <dbReference type="Proteomes" id="UP001164746"/>
    </source>
</evidence>
<proteinExistence type="predicted"/>
<accession>A0ABY7EBM5</accession>